<dbReference type="InParanoid" id="L2GUG6"/>
<dbReference type="EMBL" id="GL877429">
    <property type="protein sequence ID" value="ELA46923.1"/>
    <property type="molecule type" value="Genomic_DNA"/>
</dbReference>
<reference evidence="2" key="1">
    <citation type="submission" date="2011-03" db="EMBL/GenBank/DDBJ databases">
        <title>The genome sequence of Vavraia culicis strain floridensis.</title>
        <authorList>
            <consortium name="The Broad Institute Genome Sequencing Platform"/>
            <person name="Cuomo C."/>
            <person name="Becnel J."/>
            <person name="Sanscrainte N."/>
            <person name="Young S.K."/>
            <person name="Zeng Q."/>
            <person name="Gargeya S."/>
            <person name="Fitzgerald M."/>
            <person name="Haas B."/>
            <person name="Abouelleil A."/>
            <person name="Alvarado L."/>
            <person name="Arachchi H.M."/>
            <person name="Berlin A."/>
            <person name="Chapman S.B."/>
            <person name="Gearin G."/>
            <person name="Goldberg J."/>
            <person name="Griggs A."/>
            <person name="Gujja S."/>
            <person name="Hansen M."/>
            <person name="Heiman D."/>
            <person name="Howarth C."/>
            <person name="Larimer J."/>
            <person name="Lui A."/>
            <person name="MacDonald P.J.P."/>
            <person name="McCowen C."/>
            <person name="Montmayeur A."/>
            <person name="Murphy C."/>
            <person name="Neiman D."/>
            <person name="Pearson M."/>
            <person name="Priest M."/>
            <person name="Roberts A."/>
            <person name="Saif S."/>
            <person name="Shea T."/>
            <person name="Sisk P."/>
            <person name="Stolte C."/>
            <person name="Sykes S."/>
            <person name="Wortman J."/>
            <person name="Nusbaum C."/>
            <person name="Birren B."/>
        </authorList>
    </citation>
    <scope>NUCLEOTIDE SEQUENCE [LARGE SCALE GENOMIC DNA]</scope>
    <source>
        <strain evidence="2">floridensis</strain>
    </source>
</reference>
<accession>L2GUG6</accession>
<evidence type="ECO:0000313" key="1">
    <source>
        <dbReference type="EMBL" id="ELA46923.1"/>
    </source>
</evidence>
<dbReference type="AlphaFoldDB" id="L2GUG6"/>
<organism evidence="1 2">
    <name type="scientific">Vavraia culicis (isolate floridensis)</name>
    <name type="common">Microsporidian parasite</name>
    <dbReference type="NCBI Taxonomy" id="948595"/>
    <lineage>
        <taxon>Eukaryota</taxon>
        <taxon>Fungi</taxon>
        <taxon>Fungi incertae sedis</taxon>
        <taxon>Microsporidia</taxon>
        <taxon>Pleistophoridae</taxon>
        <taxon>Vavraia</taxon>
    </lineage>
</organism>
<dbReference type="Proteomes" id="UP000011081">
    <property type="component" value="Unassembled WGS sequence"/>
</dbReference>
<dbReference type="OMA" id="NCADIEV"/>
<sequence>MKNNIVSKIHSNIDRLNDTVHKMLPIDELLFPSQKYLEKNFLNISREVDTVLERVKEQMSQIVDKLERTKQELIARGSKIGVTIKFPRLENLMLDQLNVENERNRITVLEKVMMKKIHCYLKKIGDHYYDLYGRYSGYTNDECSTNNLKSLAKLHVETLNEVNSRCDLRRELRKKLLKHKIKNLENMKFFEMASTAKEIMEQEEKEEKLKIVLRRAIHRILDMLNRDSDILLPNDLEKLKDTYEKLLEEEKVQFDEIFDATEQEFKAICSIFFLKFDKLKRTRESIVLMKKIISDLTERKEHFVELKELIEKRDRVIVEIESFEKTARDPGRLKGSSIQLLHEERFRRKIIPSLLEIESRILEKLNDYKQRYNEPFMYGDEDYEENLRNEINGRIIHSSVYISNKTQSPWRKP</sequence>
<name>L2GUG6_VAVCU</name>
<protein>
    <submittedName>
        <fullName evidence="1">Uncharacterized protein</fullName>
    </submittedName>
</protein>
<keyword evidence="2" id="KW-1185">Reference proteome</keyword>
<gene>
    <name evidence="1" type="ORF">VCUG_01621</name>
</gene>
<dbReference type="VEuPathDB" id="MicrosporidiaDB:VCUG_01621"/>
<evidence type="ECO:0000313" key="2">
    <source>
        <dbReference type="Proteomes" id="UP000011081"/>
    </source>
</evidence>
<dbReference type="Gene3D" id="1.20.58.1520">
    <property type="match status" value="1"/>
</dbReference>
<dbReference type="OrthoDB" id="642895at2759"/>
<dbReference type="RefSeq" id="XP_008074638.1">
    <property type="nucleotide sequence ID" value="XM_008076447.1"/>
</dbReference>
<dbReference type="GeneID" id="19879496"/>
<dbReference type="STRING" id="948595.L2GUG6"/>
<proteinExistence type="predicted"/>
<dbReference type="HOGENOM" id="CLU_665957_0_0_1"/>